<keyword evidence="3" id="KW-0804">Transcription</keyword>
<proteinExistence type="predicted"/>
<dbReference type="Pfam" id="PF01022">
    <property type="entry name" value="HTH_5"/>
    <property type="match status" value="1"/>
</dbReference>
<dbReference type="PROSITE" id="PS50987">
    <property type="entry name" value="HTH_ARSR_2"/>
    <property type="match status" value="1"/>
</dbReference>
<dbReference type="GO" id="GO:0004792">
    <property type="term" value="F:thiosulfate-cyanide sulfurtransferase activity"/>
    <property type="evidence" value="ECO:0007669"/>
    <property type="project" value="InterPro"/>
</dbReference>
<dbReference type="InterPro" id="IPR011991">
    <property type="entry name" value="ArsR-like_HTH"/>
</dbReference>
<dbReference type="InterPro" id="IPR036873">
    <property type="entry name" value="Rhodanese-like_dom_sf"/>
</dbReference>
<dbReference type="STRING" id="335973.SAMN04488693_1432"/>
<dbReference type="InterPro" id="IPR036388">
    <property type="entry name" value="WH-like_DNA-bd_sf"/>
</dbReference>
<evidence type="ECO:0000256" key="1">
    <source>
        <dbReference type="ARBA" id="ARBA00023015"/>
    </source>
</evidence>
<dbReference type="PROSITE" id="PS00380">
    <property type="entry name" value="RHODANESE_1"/>
    <property type="match status" value="1"/>
</dbReference>
<feature type="domain" description="Rhodanese" evidence="4">
    <location>
        <begin position="138"/>
        <end position="227"/>
    </location>
</feature>
<feature type="domain" description="HTH arsR-type" evidence="5">
    <location>
        <begin position="6"/>
        <end position="100"/>
    </location>
</feature>
<dbReference type="InterPro" id="IPR036390">
    <property type="entry name" value="WH_DNA-bd_sf"/>
</dbReference>
<reference evidence="6 7" key="1">
    <citation type="submission" date="2016-10" db="EMBL/GenBank/DDBJ databases">
        <authorList>
            <person name="de Groot N.N."/>
        </authorList>
    </citation>
    <scope>NUCLEOTIDE SEQUENCE [LARGE SCALE GENOMIC DNA]</scope>
    <source>
        <strain evidence="6 7">NP_1H</strain>
    </source>
</reference>
<dbReference type="PRINTS" id="PR00778">
    <property type="entry name" value="HTHARSR"/>
</dbReference>
<dbReference type="PROSITE" id="PS50206">
    <property type="entry name" value="RHODANESE_3"/>
    <property type="match status" value="1"/>
</dbReference>
<evidence type="ECO:0000259" key="4">
    <source>
        <dbReference type="PROSITE" id="PS50206"/>
    </source>
</evidence>
<dbReference type="SUPFAM" id="SSF46785">
    <property type="entry name" value="Winged helix' DNA-binding domain"/>
    <property type="match status" value="1"/>
</dbReference>
<dbReference type="SMART" id="SM00418">
    <property type="entry name" value="HTH_ARSR"/>
    <property type="match status" value="1"/>
</dbReference>
<keyword evidence="7" id="KW-1185">Reference proteome</keyword>
<accession>A0A1G8Q439</accession>
<dbReference type="Gene3D" id="3.40.250.10">
    <property type="entry name" value="Rhodanese-like domain"/>
    <property type="match status" value="1"/>
</dbReference>
<dbReference type="GO" id="GO:0003677">
    <property type="term" value="F:DNA binding"/>
    <property type="evidence" value="ECO:0007669"/>
    <property type="project" value="UniProtKB-KW"/>
</dbReference>
<dbReference type="InterPro" id="IPR051011">
    <property type="entry name" value="Metal_resp_trans_reg"/>
</dbReference>
<dbReference type="InterPro" id="IPR001763">
    <property type="entry name" value="Rhodanese-like_dom"/>
</dbReference>
<dbReference type="PANTHER" id="PTHR43132:SF8">
    <property type="entry name" value="HTH-TYPE TRANSCRIPTIONAL REGULATOR KMTR"/>
    <property type="match status" value="1"/>
</dbReference>
<dbReference type="SUPFAM" id="SSF52821">
    <property type="entry name" value="Rhodanese/Cell cycle control phosphatase"/>
    <property type="match status" value="1"/>
</dbReference>
<name>A0A1G8Q439_9MICC</name>
<dbReference type="OrthoDB" id="9802028at2"/>
<dbReference type="PANTHER" id="PTHR43132">
    <property type="entry name" value="ARSENICAL RESISTANCE OPERON REPRESSOR ARSR-RELATED"/>
    <property type="match status" value="1"/>
</dbReference>
<sequence length="231" mass="25004">MGDRQKKNELFDQLARVGKALGSGKRLELLDLLAQGERSVENLAAVAGLGLSTASAHLQVLKQAGLVATRKEATKVHYALAGLDVMRLYSQLRTVADSRVAGVERARVDYLGGGGRAGAGERPVDQEVGRDELLDRAARGAVTVLDVRPAEEYAAAHIPGAVSIPLEDLQHRLEELPIDQEVVAYCRGAYCVLAYEAVDLLRSKGREARRLKDGMLEWRLTEMPVDTGHAA</sequence>
<dbReference type="InterPro" id="IPR001845">
    <property type="entry name" value="HTH_ArsR_DNA-bd_dom"/>
</dbReference>
<evidence type="ECO:0000259" key="5">
    <source>
        <dbReference type="PROSITE" id="PS50987"/>
    </source>
</evidence>
<dbReference type="CDD" id="cd00158">
    <property type="entry name" value="RHOD"/>
    <property type="match status" value="1"/>
</dbReference>
<keyword evidence="6" id="KW-0808">Transferase</keyword>
<dbReference type="EMBL" id="FNDT01000043">
    <property type="protein sequence ID" value="SDI99512.1"/>
    <property type="molecule type" value="Genomic_DNA"/>
</dbReference>
<organism evidence="6 7">
    <name type="scientific">Arthrobacter subterraneus</name>
    <dbReference type="NCBI Taxonomy" id="335973"/>
    <lineage>
        <taxon>Bacteria</taxon>
        <taxon>Bacillati</taxon>
        <taxon>Actinomycetota</taxon>
        <taxon>Actinomycetes</taxon>
        <taxon>Micrococcales</taxon>
        <taxon>Micrococcaceae</taxon>
        <taxon>Arthrobacter</taxon>
    </lineage>
</organism>
<keyword evidence="2" id="KW-0238">DNA-binding</keyword>
<evidence type="ECO:0000256" key="3">
    <source>
        <dbReference type="ARBA" id="ARBA00023163"/>
    </source>
</evidence>
<dbReference type="RefSeq" id="WP_090588533.1">
    <property type="nucleotide sequence ID" value="NZ_FNDT01000043.1"/>
</dbReference>
<evidence type="ECO:0000313" key="7">
    <source>
        <dbReference type="Proteomes" id="UP000199258"/>
    </source>
</evidence>
<evidence type="ECO:0000313" key="6">
    <source>
        <dbReference type="EMBL" id="SDI99512.1"/>
    </source>
</evidence>
<dbReference type="Gene3D" id="1.10.10.10">
    <property type="entry name" value="Winged helix-like DNA-binding domain superfamily/Winged helix DNA-binding domain"/>
    <property type="match status" value="1"/>
</dbReference>
<dbReference type="SMART" id="SM00450">
    <property type="entry name" value="RHOD"/>
    <property type="match status" value="1"/>
</dbReference>
<dbReference type="NCBIfam" id="NF033788">
    <property type="entry name" value="HTH_metalloreg"/>
    <property type="match status" value="1"/>
</dbReference>
<dbReference type="FunFam" id="3.40.250.10:FF:000039">
    <property type="entry name" value="ArsR family transcriptional regulator"/>
    <property type="match status" value="1"/>
</dbReference>
<keyword evidence="1" id="KW-0805">Transcription regulation</keyword>
<dbReference type="Proteomes" id="UP000199258">
    <property type="component" value="Unassembled WGS sequence"/>
</dbReference>
<dbReference type="AlphaFoldDB" id="A0A1G8Q439"/>
<dbReference type="GO" id="GO:0003700">
    <property type="term" value="F:DNA-binding transcription factor activity"/>
    <property type="evidence" value="ECO:0007669"/>
    <property type="project" value="InterPro"/>
</dbReference>
<dbReference type="InterPro" id="IPR001307">
    <property type="entry name" value="Thiosulphate_STrfase_CS"/>
</dbReference>
<dbReference type="CDD" id="cd00090">
    <property type="entry name" value="HTH_ARSR"/>
    <property type="match status" value="1"/>
</dbReference>
<dbReference type="Pfam" id="PF00581">
    <property type="entry name" value="Rhodanese"/>
    <property type="match status" value="1"/>
</dbReference>
<gene>
    <name evidence="6" type="ORF">SAMN04488693_1432</name>
</gene>
<protein>
    <submittedName>
        <fullName evidence="6">Rhodanese-related sulfurtransferase</fullName>
    </submittedName>
</protein>
<evidence type="ECO:0000256" key="2">
    <source>
        <dbReference type="ARBA" id="ARBA00023125"/>
    </source>
</evidence>